<organism evidence="2">
    <name type="scientific">marine sediment metagenome</name>
    <dbReference type="NCBI Taxonomy" id="412755"/>
    <lineage>
        <taxon>unclassified sequences</taxon>
        <taxon>metagenomes</taxon>
        <taxon>ecological metagenomes</taxon>
    </lineage>
</organism>
<evidence type="ECO:0000256" key="1">
    <source>
        <dbReference type="SAM" id="Phobius"/>
    </source>
</evidence>
<feature type="non-terminal residue" evidence="2">
    <location>
        <position position="132"/>
    </location>
</feature>
<keyword evidence="1" id="KW-0472">Membrane</keyword>
<name>X0Z467_9ZZZZ</name>
<evidence type="ECO:0000313" key="2">
    <source>
        <dbReference type="EMBL" id="GAG53212.1"/>
    </source>
</evidence>
<protein>
    <submittedName>
        <fullName evidence="2">Uncharacterized protein</fullName>
    </submittedName>
</protein>
<sequence length="132" mass="14661">MGTPFVQGSIQFIRNNILSILLMVLIMFLTTSFMVMHHIMFPKIHPVLERVVVVENFTDDVAANSDQVADDVSDQLSKGRPTGYDNSVLPTQFCASHVRDLRAGDGSCRQLQTSDTCNLTSCCVWASHRKDG</sequence>
<feature type="transmembrane region" description="Helical" evidence="1">
    <location>
        <begin position="17"/>
        <end position="36"/>
    </location>
</feature>
<gene>
    <name evidence="2" type="ORF">S01H1_79674</name>
</gene>
<keyword evidence="1" id="KW-1133">Transmembrane helix</keyword>
<reference evidence="2" key="1">
    <citation type="journal article" date="2014" name="Front. Microbiol.">
        <title>High frequency of phylogenetically diverse reductive dehalogenase-homologous genes in deep subseafloor sedimentary metagenomes.</title>
        <authorList>
            <person name="Kawai M."/>
            <person name="Futagami T."/>
            <person name="Toyoda A."/>
            <person name="Takaki Y."/>
            <person name="Nishi S."/>
            <person name="Hori S."/>
            <person name="Arai W."/>
            <person name="Tsubouchi T."/>
            <person name="Morono Y."/>
            <person name="Uchiyama I."/>
            <person name="Ito T."/>
            <person name="Fujiyama A."/>
            <person name="Inagaki F."/>
            <person name="Takami H."/>
        </authorList>
    </citation>
    <scope>NUCLEOTIDE SEQUENCE</scope>
    <source>
        <strain evidence="2">Expedition CK06-06</strain>
    </source>
</reference>
<comment type="caution">
    <text evidence="2">The sequence shown here is derived from an EMBL/GenBank/DDBJ whole genome shotgun (WGS) entry which is preliminary data.</text>
</comment>
<accession>X0Z467</accession>
<dbReference type="EMBL" id="BARS01053737">
    <property type="protein sequence ID" value="GAG53212.1"/>
    <property type="molecule type" value="Genomic_DNA"/>
</dbReference>
<proteinExistence type="predicted"/>
<keyword evidence="1" id="KW-0812">Transmembrane</keyword>
<dbReference type="AlphaFoldDB" id="X0Z467"/>